<proteinExistence type="predicted"/>
<dbReference type="EMBL" id="UYRR01000356">
    <property type="protein sequence ID" value="VDK17799.1"/>
    <property type="molecule type" value="Genomic_DNA"/>
</dbReference>
<feature type="region of interest" description="Disordered" evidence="1">
    <location>
        <begin position="20"/>
        <end position="56"/>
    </location>
</feature>
<name>A0A0M3IZD7_ANISI</name>
<evidence type="ECO:0000313" key="4">
    <source>
        <dbReference type="WBParaSite" id="ASIM_0000062001-mRNA-1"/>
    </source>
</evidence>
<keyword evidence="3" id="KW-1185">Reference proteome</keyword>
<gene>
    <name evidence="2" type="ORF">ASIM_LOCUS520</name>
</gene>
<dbReference type="Proteomes" id="UP000267096">
    <property type="component" value="Unassembled WGS sequence"/>
</dbReference>
<protein>
    <submittedName>
        <fullName evidence="2 4">Uncharacterized protein</fullName>
    </submittedName>
</protein>
<organism evidence="4">
    <name type="scientific">Anisakis simplex</name>
    <name type="common">Herring worm</name>
    <dbReference type="NCBI Taxonomy" id="6269"/>
    <lineage>
        <taxon>Eukaryota</taxon>
        <taxon>Metazoa</taxon>
        <taxon>Ecdysozoa</taxon>
        <taxon>Nematoda</taxon>
        <taxon>Chromadorea</taxon>
        <taxon>Rhabditida</taxon>
        <taxon>Spirurina</taxon>
        <taxon>Ascaridomorpha</taxon>
        <taxon>Ascaridoidea</taxon>
        <taxon>Anisakidae</taxon>
        <taxon>Anisakis</taxon>
        <taxon>Anisakis simplex complex</taxon>
    </lineage>
</organism>
<sequence length="228" mass="25849">MKVIRKLQAMRIDTKRGVEYAPQAVPAQQQRPASTFSTNSSASRQHPARTRRDQPKAIMSRSRHLCAANRPYLSCFNIPGCRDEYVAHIASVVFHGIHGRIHPIQMFLAHRGYALQLVRFRSRRCGEAAKCACMDTNIHAGVVYCNAGCEHLLDQMTNVDIPNYHHYSSSSSLTPFHFMSIVSAKCLIFSELLFVIFMLREDVQCLLTFTNGTAIRQSIHRGDENERV</sequence>
<dbReference type="OrthoDB" id="5805115at2759"/>
<accession>A0A0M3IZD7</accession>
<evidence type="ECO:0000313" key="2">
    <source>
        <dbReference type="EMBL" id="VDK17799.1"/>
    </source>
</evidence>
<feature type="compositionally biased region" description="Low complexity" evidence="1">
    <location>
        <begin position="21"/>
        <end position="33"/>
    </location>
</feature>
<evidence type="ECO:0000256" key="1">
    <source>
        <dbReference type="SAM" id="MobiDB-lite"/>
    </source>
</evidence>
<reference evidence="4" key="1">
    <citation type="submission" date="2017-02" db="UniProtKB">
        <authorList>
            <consortium name="WormBaseParasite"/>
        </authorList>
    </citation>
    <scope>IDENTIFICATION</scope>
</reference>
<dbReference type="AlphaFoldDB" id="A0A0M3IZD7"/>
<dbReference type="WBParaSite" id="ASIM_0000062001-mRNA-1">
    <property type="protein sequence ID" value="ASIM_0000062001-mRNA-1"/>
    <property type="gene ID" value="ASIM_0000062001"/>
</dbReference>
<evidence type="ECO:0000313" key="3">
    <source>
        <dbReference type="Proteomes" id="UP000267096"/>
    </source>
</evidence>
<feature type="compositionally biased region" description="Polar residues" evidence="1">
    <location>
        <begin position="34"/>
        <end position="44"/>
    </location>
</feature>
<reference evidence="2 3" key="2">
    <citation type="submission" date="2018-11" db="EMBL/GenBank/DDBJ databases">
        <authorList>
            <consortium name="Pathogen Informatics"/>
        </authorList>
    </citation>
    <scope>NUCLEOTIDE SEQUENCE [LARGE SCALE GENOMIC DNA]</scope>
</reference>